<sequence length="355" mass="37294">MEDGNGAGGYGVEQSGDVPVDAPVGCPGTESSHAGKAATCVGCPNQAMCASGEAKGVVDSDQALIAERLGASQVRRKILVMSGKGGVGKSTFAAQFAFALAAGSGDGDDVKDGHEVGILDADLCGPSIPRLLGVEGQEVRMSRFGWQPVLAQENLAVMSAGFLIGSHNDALIWRGARKTGLIKQLLRDVDWGYLDYLIVDTPPGTSDEHITVVQSMKEAGIDGALIVTTPQEVSLLDVRKELTFCAKAGVRVLGVIENMSGFVCPSCSTCTEIFPPRNADAVQRMCQELLVPYLGKVPLDPRISFSSELGRSVFIDGASSESVQAIRSILTSVVRALTRNGDRPESGTNETDQHT</sequence>
<feature type="binding site" evidence="8">
    <location>
        <position position="49"/>
    </location>
    <ligand>
        <name>[4Fe-4S] cluster</name>
        <dbReference type="ChEBI" id="CHEBI:49883"/>
        <label>1</label>
    </ligand>
</feature>
<dbReference type="GO" id="GO:0046872">
    <property type="term" value="F:metal ion binding"/>
    <property type="evidence" value="ECO:0007669"/>
    <property type="project" value="UniProtKB-KW"/>
</dbReference>
<dbReference type="GO" id="GO:0005524">
    <property type="term" value="F:ATP binding"/>
    <property type="evidence" value="ECO:0007669"/>
    <property type="project" value="UniProtKB-KW"/>
</dbReference>
<comment type="subcellular location">
    <subcellularLocation>
        <location evidence="8">Cytoplasm</location>
    </subcellularLocation>
</comment>
<evidence type="ECO:0000256" key="8">
    <source>
        <dbReference type="HAMAP-Rule" id="MF_03038"/>
    </source>
</evidence>
<evidence type="ECO:0000256" key="4">
    <source>
        <dbReference type="ARBA" id="ARBA00022741"/>
    </source>
</evidence>
<comment type="function">
    <text evidence="8">Component of the cytosolic iron-sulfur (Fe/S) protein assembly (CIA) machinery. Required for maturation of extramitochondrial Fe-S proteins. The NUBP1-NUBP2 heterotetramer forms a Fe-S scaffold complex, mediating the de novo assembly of an Fe-S cluster and its transfer to target apoproteins.</text>
</comment>
<reference evidence="9" key="1">
    <citation type="submission" date="2021-01" db="EMBL/GenBank/DDBJ databases">
        <authorList>
            <person name="Corre E."/>
            <person name="Pelletier E."/>
            <person name="Niang G."/>
            <person name="Scheremetjew M."/>
            <person name="Finn R."/>
            <person name="Kale V."/>
            <person name="Holt S."/>
            <person name="Cochrane G."/>
            <person name="Meng A."/>
            <person name="Brown T."/>
            <person name="Cohen L."/>
        </authorList>
    </citation>
    <scope>NUCLEOTIDE SEQUENCE</scope>
    <source>
        <strain evidence="9">SAG 36.94</strain>
    </source>
</reference>
<feature type="binding site" evidence="8">
    <location>
        <position position="264"/>
    </location>
    <ligand>
        <name>[4Fe-4S] cluster</name>
        <dbReference type="ChEBI" id="CHEBI:49883"/>
        <label>2</label>
        <note>ligand shared with heterodimeric partner</note>
    </ligand>
</feature>
<comment type="cofactor">
    <cofactor evidence="8">
        <name>[4Fe-4S] cluster</name>
        <dbReference type="ChEBI" id="CHEBI:49883"/>
    </cofactor>
    <text evidence="8">Binds 4 [4Fe-4S] clusters per heterotetramer. Contains two stable clusters in the N-termini of NUBP1 and two labile, bridging clusters between subunits of the NUBP1-NUBP2 heterotetramer.</text>
</comment>
<feature type="binding site" evidence="8">
    <location>
        <position position="267"/>
    </location>
    <ligand>
        <name>[4Fe-4S] cluster</name>
        <dbReference type="ChEBI" id="CHEBI:49883"/>
        <label>2</label>
        <note>ligand shared with heterodimeric partner</note>
    </ligand>
</feature>
<dbReference type="CDD" id="cd02037">
    <property type="entry name" value="Mrp_NBP35"/>
    <property type="match status" value="1"/>
</dbReference>
<keyword evidence="3 8" id="KW-0479">Metal-binding</keyword>
<feature type="binding site" evidence="8">
    <location>
        <position position="43"/>
    </location>
    <ligand>
        <name>[4Fe-4S] cluster</name>
        <dbReference type="ChEBI" id="CHEBI:49883"/>
        <label>1</label>
    </ligand>
</feature>
<keyword evidence="4 8" id="KW-0547">Nucleotide-binding</keyword>
<keyword evidence="6 8" id="KW-0408">Iron</keyword>
<feature type="binding site" evidence="8">
    <location>
        <begin position="83"/>
        <end position="90"/>
    </location>
    <ligand>
        <name>ATP</name>
        <dbReference type="ChEBI" id="CHEBI:30616"/>
    </ligand>
</feature>
<dbReference type="PANTHER" id="PTHR23264">
    <property type="entry name" value="NUCLEOTIDE-BINDING PROTEIN NBP35 YEAST -RELATED"/>
    <property type="match status" value="1"/>
</dbReference>
<evidence type="ECO:0000313" key="9">
    <source>
        <dbReference type="EMBL" id="CAD9226579.1"/>
    </source>
</evidence>
<dbReference type="GO" id="GO:0140663">
    <property type="term" value="F:ATP-dependent FeS chaperone activity"/>
    <property type="evidence" value="ECO:0007669"/>
    <property type="project" value="InterPro"/>
</dbReference>
<organism evidence="9">
    <name type="scientific">Compsopogon caeruleus</name>
    <dbReference type="NCBI Taxonomy" id="31354"/>
    <lineage>
        <taxon>Eukaryota</taxon>
        <taxon>Rhodophyta</taxon>
        <taxon>Compsopogonophyceae</taxon>
        <taxon>Compsopogonales</taxon>
        <taxon>Compsopogonaceae</taxon>
        <taxon>Compsopogon</taxon>
    </lineage>
</organism>
<gene>
    <name evidence="9" type="ORF">CCAE0312_LOCUS1442</name>
</gene>
<dbReference type="InterPro" id="IPR033756">
    <property type="entry name" value="YlxH/NBP35"/>
</dbReference>
<dbReference type="SUPFAM" id="SSF52540">
    <property type="entry name" value="P-loop containing nucleoside triphosphate hydrolases"/>
    <property type="match status" value="1"/>
</dbReference>
<dbReference type="HAMAP" id="MF_03038">
    <property type="entry name" value="NUBP1"/>
    <property type="match status" value="1"/>
</dbReference>
<dbReference type="InterPro" id="IPR000808">
    <property type="entry name" value="Mrp-like_CS"/>
</dbReference>
<evidence type="ECO:0000256" key="7">
    <source>
        <dbReference type="ARBA" id="ARBA00023014"/>
    </source>
</evidence>
<keyword evidence="1 8" id="KW-0004">4Fe-4S</keyword>
<dbReference type="AlphaFoldDB" id="A0A7S1T7H6"/>
<comment type="subunit">
    <text evidence="8">Heterotetramer of 2 NUBP1 and 2 NUBP2 chains.</text>
</comment>
<keyword evidence="7 8" id="KW-0411">Iron-sulfur</keyword>
<dbReference type="GO" id="GO:0016226">
    <property type="term" value="P:iron-sulfur cluster assembly"/>
    <property type="evidence" value="ECO:0007669"/>
    <property type="project" value="UniProtKB-UniRule"/>
</dbReference>
<feature type="binding site" evidence="8">
    <location>
        <position position="40"/>
    </location>
    <ligand>
        <name>[4Fe-4S] cluster</name>
        <dbReference type="ChEBI" id="CHEBI:49883"/>
        <label>1</label>
    </ligand>
</feature>
<dbReference type="FunFam" id="3.40.50.300:FF:001119">
    <property type="entry name" value="Iron-sulfur cluster carrier protein"/>
    <property type="match status" value="1"/>
</dbReference>
<dbReference type="EMBL" id="HBGH01002624">
    <property type="protein sequence ID" value="CAD9226579.1"/>
    <property type="molecule type" value="Transcribed_RNA"/>
</dbReference>
<dbReference type="Gene3D" id="3.40.50.300">
    <property type="entry name" value="P-loop containing nucleotide triphosphate hydrolases"/>
    <property type="match status" value="1"/>
</dbReference>
<feature type="binding site" evidence="8">
    <location>
        <position position="26"/>
    </location>
    <ligand>
        <name>[4Fe-4S] cluster</name>
        <dbReference type="ChEBI" id="CHEBI:49883"/>
        <label>1</label>
    </ligand>
</feature>
<dbReference type="Pfam" id="PF10609">
    <property type="entry name" value="ParA"/>
    <property type="match status" value="1"/>
</dbReference>
<keyword evidence="5 8" id="KW-0067">ATP-binding</keyword>
<dbReference type="InterPro" id="IPR027417">
    <property type="entry name" value="P-loop_NTPase"/>
</dbReference>
<evidence type="ECO:0000256" key="5">
    <source>
        <dbReference type="ARBA" id="ARBA00022840"/>
    </source>
</evidence>
<protein>
    <recommendedName>
        <fullName evidence="8">Cytosolic Fe-S cluster assembly factor NUBP1 homolog</fullName>
    </recommendedName>
</protein>
<dbReference type="InterPro" id="IPR028601">
    <property type="entry name" value="NUBP1/Nbp35"/>
</dbReference>
<keyword evidence="2 8" id="KW-0963">Cytoplasm</keyword>
<name>A0A7S1T7H6_9RHOD</name>
<proteinExistence type="inferred from homology"/>
<evidence type="ECO:0000256" key="2">
    <source>
        <dbReference type="ARBA" id="ARBA00022490"/>
    </source>
</evidence>
<accession>A0A7S1T7H6</accession>
<dbReference type="PROSITE" id="PS01215">
    <property type="entry name" value="MRP"/>
    <property type="match status" value="1"/>
</dbReference>
<dbReference type="HAMAP" id="MF_02040">
    <property type="entry name" value="Mrp_NBP35"/>
    <property type="match status" value="1"/>
</dbReference>
<evidence type="ECO:0000256" key="6">
    <source>
        <dbReference type="ARBA" id="ARBA00023004"/>
    </source>
</evidence>
<comment type="similarity">
    <text evidence="8">Belongs to the Mrp/NBP35 ATP-binding proteins family. NUBP1/NBP35 subfamily.</text>
</comment>
<dbReference type="GO" id="GO:0051539">
    <property type="term" value="F:4 iron, 4 sulfur cluster binding"/>
    <property type="evidence" value="ECO:0007669"/>
    <property type="project" value="UniProtKB-UniRule"/>
</dbReference>
<dbReference type="GO" id="GO:0005829">
    <property type="term" value="C:cytosol"/>
    <property type="evidence" value="ECO:0007669"/>
    <property type="project" value="TreeGrafter"/>
</dbReference>
<evidence type="ECO:0000256" key="3">
    <source>
        <dbReference type="ARBA" id="ARBA00022723"/>
    </source>
</evidence>
<dbReference type="PANTHER" id="PTHR23264:SF19">
    <property type="entry name" value="CYTOSOLIC FE-S CLUSTER ASSEMBLY FACTOR NUBP2"/>
    <property type="match status" value="1"/>
</dbReference>
<dbReference type="InterPro" id="IPR019591">
    <property type="entry name" value="Mrp/NBP35_ATP-bd"/>
</dbReference>
<evidence type="ECO:0000256" key="1">
    <source>
        <dbReference type="ARBA" id="ARBA00022485"/>
    </source>
</evidence>